<dbReference type="InterPro" id="IPR051478">
    <property type="entry name" value="Beta-lactamase-like_AB/R"/>
</dbReference>
<dbReference type="PANTHER" id="PTHR22935:SF97">
    <property type="entry name" value="BETA-LACTAMASE-RELATED DOMAIN-CONTAINING PROTEIN"/>
    <property type="match status" value="1"/>
</dbReference>
<dbReference type="SUPFAM" id="SSF56601">
    <property type="entry name" value="beta-lactamase/transpeptidase-like"/>
    <property type="match status" value="1"/>
</dbReference>
<protein>
    <submittedName>
        <fullName evidence="3">Beta-lactamase/transpeptidase-like protein</fullName>
    </submittedName>
</protein>
<dbReference type="EMBL" id="JAJTJA010000006">
    <property type="protein sequence ID" value="KAH8697427.1"/>
    <property type="molecule type" value="Genomic_DNA"/>
</dbReference>
<gene>
    <name evidence="3" type="ORF">BGW36DRAFT_296367</name>
</gene>
<dbReference type="GeneID" id="70241547"/>
<dbReference type="InterPro" id="IPR058664">
    <property type="entry name" value="ARB_00930-like_C"/>
</dbReference>
<evidence type="ECO:0000313" key="3">
    <source>
        <dbReference type="EMBL" id="KAH8697427.1"/>
    </source>
</evidence>
<comment type="caution">
    <text evidence="3">The sequence shown here is derived from an EMBL/GenBank/DDBJ whole genome shotgun (WGS) entry which is preliminary data.</text>
</comment>
<evidence type="ECO:0000259" key="1">
    <source>
        <dbReference type="Pfam" id="PF00144"/>
    </source>
</evidence>
<organism evidence="3 4">
    <name type="scientific">Talaromyces proteolyticus</name>
    <dbReference type="NCBI Taxonomy" id="1131652"/>
    <lineage>
        <taxon>Eukaryota</taxon>
        <taxon>Fungi</taxon>
        <taxon>Dikarya</taxon>
        <taxon>Ascomycota</taxon>
        <taxon>Pezizomycotina</taxon>
        <taxon>Eurotiomycetes</taxon>
        <taxon>Eurotiomycetidae</taxon>
        <taxon>Eurotiales</taxon>
        <taxon>Trichocomaceae</taxon>
        <taxon>Talaromyces</taxon>
        <taxon>Talaromyces sect. Bacilispori</taxon>
    </lineage>
</organism>
<reference evidence="3" key="1">
    <citation type="submission" date="2021-12" db="EMBL/GenBank/DDBJ databases">
        <title>Convergent genome expansion in fungi linked to evolution of root-endophyte symbiosis.</title>
        <authorList>
            <consortium name="DOE Joint Genome Institute"/>
            <person name="Ke Y.-H."/>
            <person name="Bonito G."/>
            <person name="Liao H.-L."/>
            <person name="Looney B."/>
            <person name="Rojas-Flechas A."/>
            <person name="Nash J."/>
            <person name="Hameed K."/>
            <person name="Schadt C."/>
            <person name="Martin F."/>
            <person name="Crous P.W."/>
            <person name="Miettinen O."/>
            <person name="Magnuson J.K."/>
            <person name="Labbe J."/>
            <person name="Jacobson D."/>
            <person name="Doktycz M.J."/>
            <person name="Veneault-Fourrey C."/>
            <person name="Kuo A."/>
            <person name="Mondo S."/>
            <person name="Calhoun S."/>
            <person name="Riley R."/>
            <person name="Ohm R."/>
            <person name="LaButti K."/>
            <person name="Andreopoulos B."/>
            <person name="Pangilinan J."/>
            <person name="Nolan M."/>
            <person name="Tritt A."/>
            <person name="Clum A."/>
            <person name="Lipzen A."/>
            <person name="Daum C."/>
            <person name="Barry K."/>
            <person name="Grigoriev I.V."/>
            <person name="Vilgalys R."/>
        </authorList>
    </citation>
    <scope>NUCLEOTIDE SEQUENCE</scope>
    <source>
        <strain evidence="3">PMI_201</strain>
    </source>
</reference>
<sequence length="586" mass="63876">MAGFLLGPIFQPPSGLLSSLNVSAVTANLSTSLIQAIHQGHSIYGDFTANSSAISITALSTQDDQNSPFFDFHFSSSFLNQSAGSTANVTNTSLYRIGSISKLFTVYTLLVNYGWEHWDDSITKYLPELQGAAILDDDTSVAHVDWSKITIGDLASQLSGIGRDYSYGDLANMDVSWSETGLPLLSPEDVPQCGGNASVPPCDRDEYFQGLLRRAPVFAPQTTPVYSNTAYRMLAYILEAISGTRFDELLQSSVLRPLNLTTTTYAIPRGESSWVIPNGESGWYQDTGDETPTAGMYSSSSDLAKFGRDILLNRQLSPLATRRWMKPSSHTSSLSLSVGSPWEILRTKSQISHGRTIDLYTKSGSIGQYNSLLIISPDYGVALSIMAAGPSSAAVIEVASEIVLQSLIPTLENQTLYEACKSLCGTYESSDRSKNSSLTVSVDRNGLQVERWINRGVNFQAVIQAYASQTGSPPIKVFLQATNLGYSPNSQGNDVRSRRVAYRAIFEKDTSEPTGQHRVMDQSSGLWSSVDTPMYGEIAFDEFIIHLDHSGIAFAIEPRVMRDTLYKVDGGAGNSPRFIHIQTPKS</sequence>
<dbReference type="AlphaFoldDB" id="A0AAD4Q0A0"/>
<feature type="domain" description="Beta-lactamase-related" evidence="1">
    <location>
        <begin position="82"/>
        <end position="392"/>
    </location>
</feature>
<dbReference type="Gene3D" id="3.40.710.10">
    <property type="entry name" value="DD-peptidase/beta-lactamase superfamily"/>
    <property type="match status" value="1"/>
</dbReference>
<dbReference type="PANTHER" id="PTHR22935">
    <property type="entry name" value="PENICILLIN-BINDING PROTEIN"/>
    <property type="match status" value="1"/>
</dbReference>
<dbReference type="InterPro" id="IPR012338">
    <property type="entry name" value="Beta-lactam/transpept-like"/>
</dbReference>
<dbReference type="Pfam" id="PF00144">
    <property type="entry name" value="Beta-lactamase"/>
    <property type="match status" value="1"/>
</dbReference>
<feature type="domain" description="Beta-lactamase-like ARB-00930-like C-terminal" evidence="2">
    <location>
        <begin position="418"/>
        <end position="568"/>
    </location>
</feature>
<proteinExistence type="predicted"/>
<dbReference type="Proteomes" id="UP001201262">
    <property type="component" value="Unassembled WGS sequence"/>
</dbReference>
<dbReference type="Pfam" id="PF26335">
    <property type="entry name" value="ARB_00930_C"/>
    <property type="match status" value="1"/>
</dbReference>
<keyword evidence="4" id="KW-1185">Reference proteome</keyword>
<evidence type="ECO:0000259" key="2">
    <source>
        <dbReference type="Pfam" id="PF26335"/>
    </source>
</evidence>
<evidence type="ECO:0000313" key="4">
    <source>
        <dbReference type="Proteomes" id="UP001201262"/>
    </source>
</evidence>
<dbReference type="InterPro" id="IPR001466">
    <property type="entry name" value="Beta-lactam-related"/>
</dbReference>
<name>A0AAD4Q0A0_9EURO</name>
<accession>A0AAD4Q0A0</accession>
<dbReference type="RefSeq" id="XP_046072128.1">
    <property type="nucleotide sequence ID" value="XM_046211260.1"/>
</dbReference>